<comment type="caution">
    <text evidence="2">The sequence shown here is derived from an EMBL/GenBank/DDBJ whole genome shotgun (WGS) entry which is preliminary data.</text>
</comment>
<proteinExistence type="predicted"/>
<accession>A0ABQ6N602</accession>
<dbReference type="EMBL" id="BRYB01002164">
    <property type="protein sequence ID" value="GMI40548.1"/>
    <property type="molecule type" value="Genomic_DNA"/>
</dbReference>
<sequence length="143" mass="14894">MIALGSTVEVVVGRSNKETAVLLSHPSADTALIKWTVRGDTAEVPLSSVSALNLSANRPSRCHAQLPTPAPVEREPAPAKAKAPAAKAKAEVKAKVSTKTTSPPMPAKEQPVVYSASEIAEAKALYVQVFGMSPRGPKASDVK</sequence>
<keyword evidence="3" id="KW-1185">Reference proteome</keyword>
<evidence type="ECO:0000313" key="3">
    <source>
        <dbReference type="Proteomes" id="UP001165060"/>
    </source>
</evidence>
<feature type="non-terminal residue" evidence="2">
    <location>
        <position position="143"/>
    </location>
</feature>
<dbReference type="Proteomes" id="UP001165060">
    <property type="component" value="Unassembled WGS sequence"/>
</dbReference>
<gene>
    <name evidence="2" type="ORF">TeGR_g2677</name>
</gene>
<feature type="region of interest" description="Disordered" evidence="1">
    <location>
        <begin position="60"/>
        <end position="109"/>
    </location>
</feature>
<feature type="compositionally biased region" description="Low complexity" evidence="1">
    <location>
        <begin position="78"/>
        <end position="87"/>
    </location>
</feature>
<evidence type="ECO:0000313" key="2">
    <source>
        <dbReference type="EMBL" id="GMI40548.1"/>
    </source>
</evidence>
<evidence type="ECO:0000256" key="1">
    <source>
        <dbReference type="SAM" id="MobiDB-lite"/>
    </source>
</evidence>
<name>A0ABQ6N602_9STRA</name>
<reference evidence="2 3" key="1">
    <citation type="journal article" date="2023" name="Commun. Biol.">
        <title>Genome analysis of Parmales, the sister group of diatoms, reveals the evolutionary specialization of diatoms from phago-mixotrophs to photoautotrophs.</title>
        <authorList>
            <person name="Ban H."/>
            <person name="Sato S."/>
            <person name="Yoshikawa S."/>
            <person name="Yamada K."/>
            <person name="Nakamura Y."/>
            <person name="Ichinomiya M."/>
            <person name="Sato N."/>
            <person name="Blanc-Mathieu R."/>
            <person name="Endo H."/>
            <person name="Kuwata A."/>
            <person name="Ogata H."/>
        </authorList>
    </citation>
    <scope>NUCLEOTIDE SEQUENCE [LARGE SCALE GENOMIC DNA]</scope>
</reference>
<organism evidence="2 3">
    <name type="scientific">Tetraparma gracilis</name>
    <dbReference type="NCBI Taxonomy" id="2962635"/>
    <lineage>
        <taxon>Eukaryota</taxon>
        <taxon>Sar</taxon>
        <taxon>Stramenopiles</taxon>
        <taxon>Ochrophyta</taxon>
        <taxon>Bolidophyceae</taxon>
        <taxon>Parmales</taxon>
        <taxon>Triparmaceae</taxon>
        <taxon>Tetraparma</taxon>
    </lineage>
</organism>
<protein>
    <submittedName>
        <fullName evidence="2">Uncharacterized protein</fullName>
    </submittedName>
</protein>